<evidence type="ECO:0000313" key="2">
    <source>
        <dbReference type="EMBL" id="MDT0417604.1"/>
    </source>
</evidence>
<dbReference type="PIRSF" id="PIRSF008757">
    <property type="entry name" value="UCP008757"/>
    <property type="match status" value="1"/>
</dbReference>
<protein>
    <recommendedName>
        <fullName evidence="1">UPF0303 protein RM574_19145</fullName>
    </recommendedName>
</protein>
<dbReference type="PANTHER" id="PTHR28255">
    <property type="match status" value="1"/>
</dbReference>
<dbReference type="InterPro" id="IPR010371">
    <property type="entry name" value="YBR137W-like"/>
</dbReference>
<dbReference type="PANTHER" id="PTHR28255:SF1">
    <property type="entry name" value="UPF0303 PROTEIN YBR137W"/>
    <property type="match status" value="1"/>
</dbReference>
<dbReference type="RefSeq" id="WP_093814734.1">
    <property type="nucleotide sequence ID" value="NZ_JAVRER010000030.1"/>
</dbReference>
<proteinExistence type="inferred from homology"/>
<dbReference type="Proteomes" id="UP001183607">
    <property type="component" value="Unassembled WGS sequence"/>
</dbReference>
<dbReference type="EMBL" id="JAVRER010000030">
    <property type="protein sequence ID" value="MDT0417604.1"/>
    <property type="molecule type" value="Genomic_DNA"/>
</dbReference>
<dbReference type="Gene3D" id="3.30.450.150">
    <property type="entry name" value="Haem-degrading domain"/>
    <property type="match status" value="1"/>
</dbReference>
<accession>A0ABD5E860</accession>
<reference evidence="3" key="1">
    <citation type="submission" date="2023-07" db="EMBL/GenBank/DDBJ databases">
        <title>30 novel species of actinomycetes from the DSMZ collection.</title>
        <authorList>
            <person name="Nouioui I."/>
        </authorList>
    </citation>
    <scope>NUCLEOTIDE SEQUENCE [LARGE SCALE GENOMIC DNA]</scope>
    <source>
        <strain evidence="3">DSM 41982</strain>
    </source>
</reference>
<evidence type="ECO:0000313" key="3">
    <source>
        <dbReference type="Proteomes" id="UP001183607"/>
    </source>
</evidence>
<evidence type="ECO:0000256" key="1">
    <source>
        <dbReference type="HAMAP-Rule" id="MF_00761"/>
    </source>
</evidence>
<gene>
    <name evidence="2" type="ORF">RM574_19145</name>
</gene>
<sequence length="161" mass="17297">MSALPATAGEIADLLAQQNRLELPTYTHDDAWDLGSTLVRLAREAEAPVAIDLRRGLQQVFHAALPGSTADNDDWLARKRRVVERYGESSLLVGTRFRAKGTTFEDASRLDPSRYAAHGGVLPILVRGVSGPVGTIGVSGLPQVEDHALVVAALEEYLAGR</sequence>
<dbReference type="InterPro" id="IPR038084">
    <property type="entry name" value="PduO/GlcC-like_sf"/>
</dbReference>
<dbReference type="SUPFAM" id="SSF143744">
    <property type="entry name" value="GlcG-like"/>
    <property type="match status" value="1"/>
</dbReference>
<dbReference type="InterPro" id="IPR005624">
    <property type="entry name" value="PduO/GlcC-like"/>
</dbReference>
<dbReference type="HAMAP" id="MF_00761">
    <property type="entry name" value="UPF0303"/>
    <property type="match status" value="1"/>
</dbReference>
<comment type="caution">
    <text evidence="2">The sequence shown here is derived from an EMBL/GenBank/DDBJ whole genome shotgun (WGS) entry which is preliminary data.</text>
</comment>
<comment type="similarity">
    <text evidence="1">Belongs to the UPF0303 family.</text>
</comment>
<dbReference type="NCBIfam" id="NF002696">
    <property type="entry name" value="PRK02487.1-5"/>
    <property type="match status" value="1"/>
</dbReference>
<dbReference type="AlphaFoldDB" id="A0ABD5E860"/>
<name>A0ABD5E860_9ACTN</name>
<organism evidence="2 3">
    <name type="scientific">Streptomyces evansiae</name>
    <dbReference type="NCBI Taxonomy" id="3075535"/>
    <lineage>
        <taxon>Bacteria</taxon>
        <taxon>Bacillati</taxon>
        <taxon>Actinomycetota</taxon>
        <taxon>Actinomycetes</taxon>
        <taxon>Kitasatosporales</taxon>
        <taxon>Streptomycetaceae</taxon>
        <taxon>Streptomyces</taxon>
    </lineage>
</organism>
<dbReference type="Pfam" id="PF03928">
    <property type="entry name" value="HbpS-like"/>
    <property type="match status" value="1"/>
</dbReference>